<name>A0ABX9XL41_9PSED</name>
<accession>A0ABX9XL41</accession>
<protein>
    <submittedName>
        <fullName evidence="1">NRDE family protein</fullName>
    </submittedName>
</protein>
<gene>
    <name evidence="1" type="ORF">EF096_04405</name>
</gene>
<dbReference type="PANTHER" id="PTHR17985">
    <property type="entry name" value="SER/THR-RICH PROTEIN T10 IN DGCR REGION"/>
    <property type="match status" value="1"/>
</dbReference>
<dbReference type="EMBL" id="RKKU01000003">
    <property type="protein sequence ID" value="ROZ87495.1"/>
    <property type="molecule type" value="Genomic_DNA"/>
</dbReference>
<dbReference type="Pfam" id="PF05742">
    <property type="entry name" value="TANGO2"/>
    <property type="match status" value="1"/>
</dbReference>
<dbReference type="PANTHER" id="PTHR17985:SF8">
    <property type="entry name" value="TRANSPORT AND GOLGI ORGANIZATION PROTEIN 2 HOMOLOG"/>
    <property type="match status" value="1"/>
</dbReference>
<dbReference type="InterPro" id="IPR008551">
    <property type="entry name" value="TANGO2"/>
</dbReference>
<evidence type="ECO:0000313" key="2">
    <source>
        <dbReference type="Proteomes" id="UP000275199"/>
    </source>
</evidence>
<organism evidence="1 2">
    <name type="scientific">Pseudomonas neustonica</name>
    <dbReference type="NCBI Taxonomy" id="2487346"/>
    <lineage>
        <taxon>Bacteria</taxon>
        <taxon>Pseudomonadati</taxon>
        <taxon>Pseudomonadota</taxon>
        <taxon>Gammaproteobacteria</taxon>
        <taxon>Pseudomonadales</taxon>
        <taxon>Pseudomonadaceae</taxon>
        <taxon>Pseudomonas</taxon>
    </lineage>
</organism>
<keyword evidence="2" id="KW-1185">Reference proteome</keyword>
<dbReference type="Proteomes" id="UP000275199">
    <property type="component" value="Unassembled WGS sequence"/>
</dbReference>
<dbReference type="RefSeq" id="WP_123888403.1">
    <property type="nucleotide sequence ID" value="NZ_JBPYCX010000001.1"/>
</dbReference>
<comment type="caution">
    <text evidence="1">The sequence shown here is derived from an EMBL/GenBank/DDBJ whole genome shotgun (WGS) entry which is preliminary data.</text>
</comment>
<sequence length="257" mass="28578">MCLLALAWQVAADYPLTLIGNRDEFHHRPTRPAQPWQEEGMPELLAGKDLEAGGTWLGVTRSGRFAALTNIRSPGAIRGPLSRGKLVLDYLAGTDTAADYLSQLSEKSADFAGFNLLVGDRHRLWYLNSQEGQPRELLPGVYGLSNAALNTPWPKLTQLREQLTAMPQAAPEQLLHLLHDEHIYADELLPQTGVNSDLERMLSACFIIGNQDYGTRASSLLRLHANHDVELIEQRFGPLGQKEGENRWLLPAQTQRA</sequence>
<proteinExistence type="predicted"/>
<evidence type="ECO:0000313" key="1">
    <source>
        <dbReference type="EMBL" id="ROZ87495.1"/>
    </source>
</evidence>
<reference evidence="1 2" key="1">
    <citation type="submission" date="2018-11" db="EMBL/GenBank/DDBJ databases">
        <authorList>
            <person name="Jang G.I."/>
            <person name="Hwang C.Y."/>
        </authorList>
    </citation>
    <scope>NUCLEOTIDE SEQUENCE [LARGE SCALE GENOMIC DNA]</scope>
    <source>
        <strain evidence="1 2">SSM26</strain>
    </source>
</reference>